<dbReference type="InterPro" id="IPR023213">
    <property type="entry name" value="CAT-like_dom_sf"/>
</dbReference>
<reference evidence="4 5" key="1">
    <citation type="journal article" date="2017" name="Nature">
        <title>The Apostasia genome and the evolution of orchids.</title>
        <authorList>
            <person name="Zhang G.Q."/>
            <person name="Liu K.W."/>
            <person name="Li Z."/>
            <person name="Lohaus R."/>
            <person name="Hsiao Y.Y."/>
            <person name="Niu S.C."/>
            <person name="Wang J.Y."/>
            <person name="Lin Y.C."/>
            <person name="Xu Q."/>
            <person name="Chen L.J."/>
            <person name="Yoshida K."/>
            <person name="Fujiwara S."/>
            <person name="Wang Z.W."/>
            <person name="Zhang Y.Q."/>
            <person name="Mitsuda N."/>
            <person name="Wang M."/>
            <person name="Liu G.H."/>
            <person name="Pecoraro L."/>
            <person name="Huang H.X."/>
            <person name="Xiao X.J."/>
            <person name="Lin M."/>
            <person name="Wu X.Y."/>
            <person name="Wu W.L."/>
            <person name="Chen Y.Y."/>
            <person name="Chang S.B."/>
            <person name="Sakamoto S."/>
            <person name="Ohme-Takagi M."/>
            <person name="Yagi M."/>
            <person name="Zeng S.J."/>
            <person name="Shen C.Y."/>
            <person name="Yeh C.M."/>
            <person name="Luo Y.B."/>
            <person name="Tsai W.C."/>
            <person name="Van de Peer Y."/>
            <person name="Liu Z.J."/>
        </authorList>
    </citation>
    <scope>NUCLEOTIDE SEQUENCE [LARGE SCALE GENOMIC DNA]</scope>
    <source>
        <strain evidence="5">cv. Shenzhen</strain>
        <tissue evidence="4">Stem</tissue>
    </source>
</reference>
<dbReference type="AlphaFoldDB" id="A0A2I0B7W5"/>
<dbReference type="PANTHER" id="PTHR31642">
    <property type="entry name" value="TRICHOTHECENE 3-O-ACETYLTRANSFERASE"/>
    <property type="match status" value="1"/>
</dbReference>
<dbReference type="PANTHER" id="PTHR31642:SF5">
    <property type="entry name" value="OS01G0104900 PROTEIN"/>
    <property type="match status" value="1"/>
</dbReference>
<evidence type="ECO:0000256" key="3">
    <source>
        <dbReference type="ARBA" id="ARBA00023315"/>
    </source>
</evidence>
<keyword evidence="5" id="KW-1185">Reference proteome</keyword>
<dbReference type="Pfam" id="PF02458">
    <property type="entry name" value="Transferase"/>
    <property type="match status" value="1"/>
</dbReference>
<dbReference type="GO" id="GO:0102406">
    <property type="term" value="F:omega-hydroxypalmitate O-sinapoyl transferase activity"/>
    <property type="evidence" value="ECO:0007669"/>
    <property type="project" value="UniProtKB-EC"/>
</dbReference>
<dbReference type="EC" id="2.3.1.188" evidence="4"/>
<dbReference type="STRING" id="1088818.A0A2I0B7W5"/>
<dbReference type="OrthoDB" id="671439at2759"/>
<comment type="similarity">
    <text evidence="1">Belongs to the plant acyltransferase family.</text>
</comment>
<name>A0A2I0B7W5_9ASPA</name>
<gene>
    <name evidence="4" type="primary">HHT1</name>
    <name evidence="4" type="ORF">AXF42_Ash004903</name>
</gene>
<dbReference type="InterPro" id="IPR050317">
    <property type="entry name" value="Plant_Fungal_Acyltransferase"/>
</dbReference>
<organism evidence="4 5">
    <name type="scientific">Apostasia shenzhenica</name>
    <dbReference type="NCBI Taxonomy" id="1088818"/>
    <lineage>
        <taxon>Eukaryota</taxon>
        <taxon>Viridiplantae</taxon>
        <taxon>Streptophyta</taxon>
        <taxon>Embryophyta</taxon>
        <taxon>Tracheophyta</taxon>
        <taxon>Spermatophyta</taxon>
        <taxon>Magnoliopsida</taxon>
        <taxon>Liliopsida</taxon>
        <taxon>Asparagales</taxon>
        <taxon>Orchidaceae</taxon>
        <taxon>Apostasioideae</taxon>
        <taxon>Apostasia</taxon>
    </lineage>
</organism>
<evidence type="ECO:0000256" key="2">
    <source>
        <dbReference type="ARBA" id="ARBA00022679"/>
    </source>
</evidence>
<evidence type="ECO:0000313" key="5">
    <source>
        <dbReference type="Proteomes" id="UP000236161"/>
    </source>
</evidence>
<dbReference type="Gene3D" id="3.30.559.10">
    <property type="entry name" value="Chloramphenicol acetyltransferase-like domain"/>
    <property type="match status" value="2"/>
</dbReference>
<dbReference type="EMBL" id="KZ451906">
    <property type="protein sequence ID" value="PKA63893.1"/>
    <property type="molecule type" value="Genomic_DNA"/>
</dbReference>
<sequence length="440" mass="49074">MEIPDCYYPSEPVLVAPGGPTPKHTLYLSNLDDQIFLRFSIKYLYLFKRAVGAEILKLSLSRVLEEYYPLAGRVRASGEGDRGEKLEVDCNGEGALFAEAFLDLTAAEFLEGCRRPNRSWRKLLYRVDAPSFVAVPPLVVQVTHLQCGGMILCIAICHCLCDGIGSAQFLQAWAAQASVKPVVDLPISPFHCRHVLKPRVPPHITFSHPEFTSLPQPEPLPFLLSQFLQCQHLVPISATFTPEDILRLKKLCVPSLKCTSFETVAAHVWRSWARALDLPPSLQIKLLFSFNVREKLEPELPEGFYGNGFVLACAESTVEQLLNSNTHYSVKQVQEAKGRITDELVRSLVDMLEMRKVKPDLSASLVISQWSKLGLEDLDFGEGGPLHMGPLASEIYCLFLPVIGDFYAFNVLMSMPEKVADKFEQYLKESWSGEGEGEGG</sequence>
<keyword evidence="2 4" id="KW-0808">Transferase</keyword>
<keyword evidence="3 4" id="KW-0012">Acyltransferase</keyword>
<protein>
    <submittedName>
        <fullName evidence="4">Omega-hydroxypalmitate O-feruloyl transferase</fullName>
        <ecNumber evidence="4">2.3.1.188</ecNumber>
    </submittedName>
</protein>
<evidence type="ECO:0000256" key="1">
    <source>
        <dbReference type="ARBA" id="ARBA00009861"/>
    </source>
</evidence>
<evidence type="ECO:0000313" key="4">
    <source>
        <dbReference type="EMBL" id="PKA63893.1"/>
    </source>
</evidence>
<proteinExistence type="inferred from homology"/>
<accession>A0A2I0B7W5</accession>
<dbReference type="Proteomes" id="UP000236161">
    <property type="component" value="Unassembled WGS sequence"/>
</dbReference>